<dbReference type="CDD" id="cd00077">
    <property type="entry name" value="HDc"/>
    <property type="match status" value="1"/>
</dbReference>
<dbReference type="Pfam" id="PF01966">
    <property type="entry name" value="HD"/>
    <property type="match status" value="1"/>
</dbReference>
<dbReference type="GO" id="GO:0046872">
    <property type="term" value="F:metal ion binding"/>
    <property type="evidence" value="ECO:0007669"/>
    <property type="project" value="UniProtKB-KW"/>
</dbReference>
<gene>
    <name evidence="13" type="primary">cca</name>
    <name evidence="13" type="ORF">NCTC11343_02672</name>
    <name evidence="14" type="ORF">SPHINGO8BC_150232</name>
</gene>
<comment type="similarity">
    <text evidence="11">Belongs to the tRNA nucleotidyltransferase/poly(A) polymerase family.</text>
</comment>
<keyword evidence="2 11" id="KW-0808">Transferase</keyword>
<evidence type="ECO:0000256" key="9">
    <source>
        <dbReference type="ARBA" id="ARBA00022842"/>
    </source>
</evidence>
<keyword evidence="6" id="KW-0547">Nucleotide-binding</keyword>
<evidence type="ECO:0000256" key="6">
    <source>
        <dbReference type="ARBA" id="ARBA00022741"/>
    </source>
</evidence>
<evidence type="ECO:0000256" key="11">
    <source>
        <dbReference type="RuleBase" id="RU003953"/>
    </source>
</evidence>
<comment type="cofactor">
    <cofactor evidence="1">
        <name>Mg(2+)</name>
        <dbReference type="ChEBI" id="CHEBI:18420"/>
    </cofactor>
</comment>
<evidence type="ECO:0000256" key="3">
    <source>
        <dbReference type="ARBA" id="ARBA00022694"/>
    </source>
</evidence>
<evidence type="ECO:0000256" key="7">
    <source>
        <dbReference type="ARBA" id="ARBA00022800"/>
    </source>
</evidence>
<keyword evidence="9" id="KW-0460">Magnesium</keyword>
<dbReference type="Gene3D" id="3.30.460.10">
    <property type="entry name" value="Beta Polymerase, domain 2"/>
    <property type="match status" value="1"/>
</dbReference>
<dbReference type="Proteomes" id="UP000432350">
    <property type="component" value="Unassembled WGS sequence"/>
</dbReference>
<dbReference type="InterPro" id="IPR003607">
    <property type="entry name" value="HD/PDEase_dom"/>
</dbReference>
<dbReference type="RefSeq" id="WP_112374904.1">
    <property type="nucleotide sequence ID" value="NZ_CP068086.1"/>
</dbReference>
<dbReference type="CDD" id="cd05398">
    <property type="entry name" value="NT_ClassII-CCAase"/>
    <property type="match status" value="1"/>
</dbReference>
<dbReference type="Proteomes" id="UP000251241">
    <property type="component" value="Unassembled WGS sequence"/>
</dbReference>
<dbReference type="PANTHER" id="PTHR47545">
    <property type="entry name" value="MULTIFUNCTIONAL CCA PROTEIN"/>
    <property type="match status" value="1"/>
</dbReference>
<dbReference type="GO" id="GO:0016779">
    <property type="term" value="F:nucleotidyltransferase activity"/>
    <property type="evidence" value="ECO:0007669"/>
    <property type="project" value="UniProtKB-KW"/>
</dbReference>
<keyword evidence="7" id="KW-0692">RNA repair</keyword>
<dbReference type="GO" id="GO:0003723">
    <property type="term" value="F:RNA binding"/>
    <property type="evidence" value="ECO:0007669"/>
    <property type="project" value="UniProtKB-KW"/>
</dbReference>
<dbReference type="InterPro" id="IPR050124">
    <property type="entry name" value="tRNA_CCA-adding_enzyme"/>
</dbReference>
<evidence type="ECO:0000313" key="13">
    <source>
        <dbReference type="EMBL" id="SPZ87034.1"/>
    </source>
</evidence>
<evidence type="ECO:0000313" key="14">
    <source>
        <dbReference type="EMBL" id="VXC63145.1"/>
    </source>
</evidence>
<feature type="domain" description="HD/PDEase" evidence="12">
    <location>
        <begin position="250"/>
        <end position="374"/>
    </location>
</feature>
<evidence type="ECO:0000256" key="2">
    <source>
        <dbReference type="ARBA" id="ARBA00022679"/>
    </source>
</evidence>
<accession>A0A654A6D6</accession>
<keyword evidence="3" id="KW-0819">tRNA processing</keyword>
<evidence type="ECO:0000256" key="4">
    <source>
        <dbReference type="ARBA" id="ARBA00022695"/>
    </source>
</evidence>
<keyword evidence="4" id="KW-0548">Nucleotidyltransferase</keyword>
<sequence>MYDNLQHPIFSIIKELAETTNTECYVIGGYVRDYIMKRPFKNDVDIVVVGSGIEFATLLGDRLHTKVAVYKNFGTAMLVYEGLNVEFVGARRESYRANSRKPIVEDGTLSDDQNRRDFTINAMAFSLNKADYGALVDPFDGVQDLEQRIIRTPLDPIETFSDDPLRMMRAIRFATQLNFKITIDAIKAISDTKERIKIISKERIIDEINKIILSPKPSVGFKYLFDTGLLELIFPAMYNLHGVDVIDGKGHKDNFYHTLEVLDNVCELSDDLWLRWAAIMHDIAKPATKRFDKKLGWTFHGHEDRGARMVPKLFAELKLPLHEKMKFVQKLVQLHLRPIVLAQDIVTDSAVRRLLFEAGDDIEALMMLCHADVTTKNEFKKKKYRQNFELVKQKLKDVEERDKVRNWQPPISGEDIMILFGLAPGRTVGLLKNLIREAILEGEIPNSRVEAYQFLVKKAGEMNLTIKEEIPLEISNS</sequence>
<dbReference type="SMART" id="SM00471">
    <property type="entry name" value="HDc"/>
    <property type="match status" value="1"/>
</dbReference>
<dbReference type="Pfam" id="PF01743">
    <property type="entry name" value="PolyA_pol"/>
    <property type="match status" value="1"/>
</dbReference>
<dbReference type="AlphaFoldDB" id="A0A2X2J031"/>
<evidence type="ECO:0000313" key="16">
    <source>
        <dbReference type="Proteomes" id="UP000432350"/>
    </source>
</evidence>
<dbReference type="Gene3D" id="1.10.3090.10">
    <property type="entry name" value="cca-adding enzyme, domain 2"/>
    <property type="match status" value="1"/>
</dbReference>
<reference evidence="14 16" key="2">
    <citation type="submission" date="2019-10" db="EMBL/GenBank/DDBJ databases">
        <authorList>
            <person name="Karimi E."/>
        </authorList>
    </citation>
    <scope>NUCLEOTIDE SEQUENCE [LARGE SCALE GENOMIC DNA]</scope>
    <source>
        <strain evidence="14">Sphingobacterium sp. 8BC</strain>
    </source>
</reference>
<protein>
    <submittedName>
        <fullName evidence="13">Multifunctional CCA protein</fullName>
    </submittedName>
</protein>
<evidence type="ECO:0000256" key="8">
    <source>
        <dbReference type="ARBA" id="ARBA00022840"/>
    </source>
</evidence>
<evidence type="ECO:0000259" key="12">
    <source>
        <dbReference type="SMART" id="SM00471"/>
    </source>
</evidence>
<dbReference type="EMBL" id="UAUU01000009">
    <property type="protein sequence ID" value="SPZ87034.1"/>
    <property type="molecule type" value="Genomic_DNA"/>
</dbReference>
<accession>A0A2X2J031</accession>
<keyword evidence="8" id="KW-0067">ATP-binding</keyword>
<dbReference type="InterPro" id="IPR043519">
    <property type="entry name" value="NT_sf"/>
</dbReference>
<dbReference type="InterPro" id="IPR002646">
    <property type="entry name" value="PolA_pol_head_dom"/>
</dbReference>
<reference evidence="13 15" key="1">
    <citation type="submission" date="2018-06" db="EMBL/GenBank/DDBJ databases">
        <authorList>
            <consortium name="Pathogen Informatics"/>
            <person name="Doyle S."/>
        </authorList>
    </citation>
    <scope>NUCLEOTIDE SEQUENCE [LARGE SCALE GENOMIC DNA]</scope>
    <source>
        <strain evidence="13 15">NCTC11343</strain>
    </source>
</reference>
<dbReference type="GO" id="GO:0042245">
    <property type="term" value="P:RNA repair"/>
    <property type="evidence" value="ECO:0007669"/>
    <property type="project" value="UniProtKB-KW"/>
</dbReference>
<evidence type="ECO:0000256" key="1">
    <source>
        <dbReference type="ARBA" id="ARBA00001946"/>
    </source>
</evidence>
<dbReference type="EMBL" id="CABWMV010000007">
    <property type="protein sequence ID" value="VXC63145.1"/>
    <property type="molecule type" value="Genomic_DNA"/>
</dbReference>
<proteinExistence type="inferred from homology"/>
<dbReference type="SUPFAM" id="SSF81301">
    <property type="entry name" value="Nucleotidyltransferase"/>
    <property type="match status" value="1"/>
</dbReference>
<dbReference type="Pfam" id="PF12627">
    <property type="entry name" value="PolyA_pol_RNAbd"/>
    <property type="match status" value="1"/>
</dbReference>
<evidence type="ECO:0000313" key="15">
    <source>
        <dbReference type="Proteomes" id="UP000251241"/>
    </source>
</evidence>
<dbReference type="SUPFAM" id="SSF81891">
    <property type="entry name" value="Poly A polymerase C-terminal region-like"/>
    <property type="match status" value="1"/>
</dbReference>
<dbReference type="InterPro" id="IPR032828">
    <property type="entry name" value="PolyA_RNA-bd"/>
</dbReference>
<name>A0A2X2J031_SPHMU</name>
<dbReference type="GO" id="GO:0008033">
    <property type="term" value="P:tRNA processing"/>
    <property type="evidence" value="ECO:0007669"/>
    <property type="project" value="UniProtKB-KW"/>
</dbReference>
<dbReference type="FunFam" id="3.30.460.10:FF:000033">
    <property type="entry name" value="Poly A polymerase head domain protein"/>
    <property type="match status" value="1"/>
</dbReference>
<evidence type="ECO:0000256" key="5">
    <source>
        <dbReference type="ARBA" id="ARBA00022723"/>
    </source>
</evidence>
<keyword evidence="5" id="KW-0479">Metal-binding</keyword>
<dbReference type="Gene3D" id="1.10.246.80">
    <property type="match status" value="1"/>
</dbReference>
<dbReference type="PANTHER" id="PTHR47545:SF1">
    <property type="entry name" value="MULTIFUNCTIONAL CCA PROTEIN"/>
    <property type="match status" value="1"/>
</dbReference>
<organism evidence="13 15">
    <name type="scientific">Sphingobacterium multivorum</name>
    <dbReference type="NCBI Taxonomy" id="28454"/>
    <lineage>
        <taxon>Bacteria</taxon>
        <taxon>Pseudomonadati</taxon>
        <taxon>Bacteroidota</taxon>
        <taxon>Sphingobacteriia</taxon>
        <taxon>Sphingobacteriales</taxon>
        <taxon>Sphingobacteriaceae</taxon>
        <taxon>Sphingobacterium</taxon>
    </lineage>
</organism>
<dbReference type="GO" id="GO:0005524">
    <property type="term" value="F:ATP binding"/>
    <property type="evidence" value="ECO:0007669"/>
    <property type="project" value="UniProtKB-KW"/>
</dbReference>
<dbReference type="InterPro" id="IPR006674">
    <property type="entry name" value="HD_domain"/>
</dbReference>
<dbReference type="GeneID" id="97182612"/>
<keyword evidence="10 11" id="KW-0694">RNA-binding</keyword>
<evidence type="ECO:0000256" key="10">
    <source>
        <dbReference type="ARBA" id="ARBA00022884"/>
    </source>
</evidence>